<dbReference type="GO" id="GO:0000976">
    <property type="term" value="F:transcription cis-regulatory region binding"/>
    <property type="evidence" value="ECO:0007669"/>
    <property type="project" value="TreeGrafter"/>
</dbReference>
<dbReference type="SMART" id="SM00448">
    <property type="entry name" value="REC"/>
    <property type="match status" value="1"/>
</dbReference>
<dbReference type="PROSITE" id="PS51755">
    <property type="entry name" value="OMPR_PHOB"/>
    <property type="match status" value="1"/>
</dbReference>
<evidence type="ECO:0000256" key="7">
    <source>
        <dbReference type="PROSITE-ProRule" id="PRU01091"/>
    </source>
</evidence>
<dbReference type="SMART" id="SM00862">
    <property type="entry name" value="Trans_reg_C"/>
    <property type="match status" value="1"/>
</dbReference>
<evidence type="ECO:0000313" key="10">
    <source>
        <dbReference type="EMBL" id="RBQ14232.1"/>
    </source>
</evidence>
<evidence type="ECO:0000256" key="5">
    <source>
        <dbReference type="ARBA" id="ARBA00023163"/>
    </source>
</evidence>
<dbReference type="InterPro" id="IPR039420">
    <property type="entry name" value="WalR-like"/>
</dbReference>
<keyword evidence="2" id="KW-0902">Two-component regulatory system</keyword>
<sequence>MRILIVEDDLRLAGLIKRGLEAEGFDTELAHDGHTGLRQARQGDHDAIMLDVMLPGLSGHAICRQLRHDRLDTPILMLTARDGEYDEADGLDEGADDYMTKPFSYVVLAARLRALIRRGGRARPKILRLGEVTVDLTAARCMRAGQEITLTAKEFAILEYLAGRAGAAVSKRDILDQVWDVAFDGEPNIVEVYISSIRRKIGRMAIETVRGIGYRLTDQRP</sequence>
<evidence type="ECO:0000313" key="11">
    <source>
        <dbReference type="Proteomes" id="UP000253303"/>
    </source>
</evidence>
<dbReference type="GO" id="GO:0006355">
    <property type="term" value="P:regulation of DNA-templated transcription"/>
    <property type="evidence" value="ECO:0007669"/>
    <property type="project" value="InterPro"/>
</dbReference>
<dbReference type="Pfam" id="PF00072">
    <property type="entry name" value="Response_reg"/>
    <property type="match status" value="1"/>
</dbReference>
<keyword evidence="3" id="KW-0805">Transcription regulation</keyword>
<dbReference type="GO" id="GO:0005829">
    <property type="term" value="C:cytosol"/>
    <property type="evidence" value="ECO:0007669"/>
    <property type="project" value="TreeGrafter"/>
</dbReference>
<dbReference type="SUPFAM" id="SSF46894">
    <property type="entry name" value="C-terminal effector domain of the bipartite response regulators"/>
    <property type="match status" value="1"/>
</dbReference>
<feature type="modified residue" description="4-aspartylphosphate" evidence="6">
    <location>
        <position position="51"/>
    </location>
</feature>
<evidence type="ECO:0000256" key="1">
    <source>
        <dbReference type="ARBA" id="ARBA00022553"/>
    </source>
</evidence>
<dbReference type="AlphaFoldDB" id="A0A366LM41"/>
<keyword evidence="1 6" id="KW-0597">Phosphoprotein</keyword>
<dbReference type="PANTHER" id="PTHR48111:SF36">
    <property type="entry name" value="TRANSCRIPTIONAL REGULATORY PROTEIN CUTR"/>
    <property type="match status" value="1"/>
</dbReference>
<accession>A0A366LM41</accession>
<dbReference type="CDD" id="cd00383">
    <property type="entry name" value="trans_reg_C"/>
    <property type="match status" value="1"/>
</dbReference>
<dbReference type="InterPro" id="IPR011006">
    <property type="entry name" value="CheY-like_superfamily"/>
</dbReference>
<dbReference type="GO" id="GO:0032993">
    <property type="term" value="C:protein-DNA complex"/>
    <property type="evidence" value="ECO:0007669"/>
    <property type="project" value="TreeGrafter"/>
</dbReference>
<dbReference type="InterPro" id="IPR001867">
    <property type="entry name" value="OmpR/PhoB-type_DNA-bd"/>
</dbReference>
<dbReference type="OrthoDB" id="9812490at2"/>
<dbReference type="SUPFAM" id="SSF52172">
    <property type="entry name" value="CheY-like"/>
    <property type="match status" value="1"/>
</dbReference>
<evidence type="ECO:0000256" key="4">
    <source>
        <dbReference type="ARBA" id="ARBA00023125"/>
    </source>
</evidence>
<dbReference type="RefSeq" id="WP_113986406.1">
    <property type="nucleotide sequence ID" value="NZ_QMEY01000036.1"/>
</dbReference>
<dbReference type="InterPro" id="IPR036388">
    <property type="entry name" value="WH-like_DNA-bd_sf"/>
</dbReference>
<dbReference type="Pfam" id="PF00486">
    <property type="entry name" value="Trans_reg_C"/>
    <property type="match status" value="1"/>
</dbReference>
<protein>
    <submittedName>
        <fullName evidence="10">DNA-binding response regulator</fullName>
    </submittedName>
</protein>
<reference evidence="10 11" key="1">
    <citation type="submission" date="2018-06" db="EMBL/GenBank/DDBJ databases">
        <title>Sphaerisporangium craniellae sp. nov., isolated from a marine sponge in the South China Sea.</title>
        <authorList>
            <person name="Li L."/>
        </authorList>
    </citation>
    <scope>NUCLEOTIDE SEQUENCE [LARGE SCALE GENOMIC DNA]</scope>
    <source>
        <strain evidence="10 11">LHW63015</strain>
    </source>
</reference>
<organism evidence="10 11">
    <name type="scientific">Spongiactinospora rosea</name>
    <dbReference type="NCBI Taxonomy" id="2248750"/>
    <lineage>
        <taxon>Bacteria</taxon>
        <taxon>Bacillati</taxon>
        <taxon>Actinomycetota</taxon>
        <taxon>Actinomycetes</taxon>
        <taxon>Streptosporangiales</taxon>
        <taxon>Streptosporangiaceae</taxon>
        <taxon>Spongiactinospora</taxon>
    </lineage>
</organism>
<dbReference type="PANTHER" id="PTHR48111">
    <property type="entry name" value="REGULATOR OF RPOS"/>
    <property type="match status" value="1"/>
</dbReference>
<feature type="domain" description="Response regulatory" evidence="8">
    <location>
        <begin position="2"/>
        <end position="116"/>
    </location>
</feature>
<dbReference type="FunFam" id="3.40.50.2300:FF:000001">
    <property type="entry name" value="DNA-binding response regulator PhoB"/>
    <property type="match status" value="1"/>
</dbReference>
<dbReference type="CDD" id="cd19935">
    <property type="entry name" value="REC_OmpR_CusR-like"/>
    <property type="match status" value="1"/>
</dbReference>
<evidence type="ECO:0000256" key="6">
    <source>
        <dbReference type="PROSITE-ProRule" id="PRU00169"/>
    </source>
</evidence>
<feature type="DNA-binding region" description="OmpR/PhoB-type" evidence="7">
    <location>
        <begin position="124"/>
        <end position="218"/>
    </location>
</feature>
<dbReference type="Gene3D" id="6.10.250.690">
    <property type="match status" value="1"/>
</dbReference>
<name>A0A366LM41_9ACTN</name>
<dbReference type="Gene3D" id="3.40.50.2300">
    <property type="match status" value="1"/>
</dbReference>
<gene>
    <name evidence="10" type="ORF">DP939_41885</name>
</gene>
<evidence type="ECO:0000256" key="2">
    <source>
        <dbReference type="ARBA" id="ARBA00023012"/>
    </source>
</evidence>
<keyword evidence="5" id="KW-0804">Transcription</keyword>
<proteinExistence type="predicted"/>
<keyword evidence="11" id="KW-1185">Reference proteome</keyword>
<evidence type="ECO:0000256" key="3">
    <source>
        <dbReference type="ARBA" id="ARBA00023015"/>
    </source>
</evidence>
<dbReference type="EMBL" id="QMEY01000036">
    <property type="protein sequence ID" value="RBQ14232.1"/>
    <property type="molecule type" value="Genomic_DNA"/>
</dbReference>
<dbReference type="Gene3D" id="1.10.10.10">
    <property type="entry name" value="Winged helix-like DNA-binding domain superfamily/Winged helix DNA-binding domain"/>
    <property type="match status" value="1"/>
</dbReference>
<dbReference type="GO" id="GO:0000156">
    <property type="term" value="F:phosphorelay response regulator activity"/>
    <property type="evidence" value="ECO:0007669"/>
    <property type="project" value="TreeGrafter"/>
</dbReference>
<feature type="domain" description="OmpR/PhoB-type" evidence="9">
    <location>
        <begin position="124"/>
        <end position="218"/>
    </location>
</feature>
<evidence type="ECO:0000259" key="8">
    <source>
        <dbReference type="PROSITE" id="PS50110"/>
    </source>
</evidence>
<comment type="caution">
    <text evidence="10">The sequence shown here is derived from an EMBL/GenBank/DDBJ whole genome shotgun (WGS) entry which is preliminary data.</text>
</comment>
<evidence type="ECO:0000259" key="9">
    <source>
        <dbReference type="PROSITE" id="PS51755"/>
    </source>
</evidence>
<keyword evidence="4 7" id="KW-0238">DNA-binding</keyword>
<dbReference type="PROSITE" id="PS50110">
    <property type="entry name" value="RESPONSE_REGULATORY"/>
    <property type="match status" value="1"/>
</dbReference>
<dbReference type="InterPro" id="IPR016032">
    <property type="entry name" value="Sig_transdc_resp-reg_C-effctor"/>
</dbReference>
<dbReference type="Proteomes" id="UP000253303">
    <property type="component" value="Unassembled WGS sequence"/>
</dbReference>
<dbReference type="InterPro" id="IPR001789">
    <property type="entry name" value="Sig_transdc_resp-reg_receiver"/>
</dbReference>